<protein>
    <submittedName>
        <fullName evidence="3">Uncharacterized protein</fullName>
    </submittedName>
</protein>
<keyword evidence="1" id="KW-0175">Coiled coil</keyword>
<name>A0AAU9IX89_9CILI</name>
<gene>
    <name evidence="3" type="ORF">BSTOLATCC_MIC18997</name>
</gene>
<evidence type="ECO:0000313" key="3">
    <source>
        <dbReference type="EMBL" id="CAG9317755.1"/>
    </source>
</evidence>
<feature type="region of interest" description="Disordered" evidence="2">
    <location>
        <begin position="109"/>
        <end position="131"/>
    </location>
</feature>
<evidence type="ECO:0000313" key="4">
    <source>
        <dbReference type="Proteomes" id="UP001162131"/>
    </source>
</evidence>
<evidence type="ECO:0000256" key="2">
    <source>
        <dbReference type="SAM" id="MobiDB-lite"/>
    </source>
</evidence>
<reference evidence="3" key="1">
    <citation type="submission" date="2021-09" db="EMBL/GenBank/DDBJ databases">
        <authorList>
            <consortium name="AG Swart"/>
            <person name="Singh M."/>
            <person name="Singh A."/>
            <person name="Seah K."/>
            <person name="Emmerich C."/>
        </authorList>
    </citation>
    <scope>NUCLEOTIDE SEQUENCE</scope>
    <source>
        <strain evidence="3">ATCC30299</strain>
    </source>
</reference>
<organism evidence="3 4">
    <name type="scientific">Blepharisma stoltei</name>
    <dbReference type="NCBI Taxonomy" id="1481888"/>
    <lineage>
        <taxon>Eukaryota</taxon>
        <taxon>Sar</taxon>
        <taxon>Alveolata</taxon>
        <taxon>Ciliophora</taxon>
        <taxon>Postciliodesmatophora</taxon>
        <taxon>Heterotrichea</taxon>
        <taxon>Heterotrichida</taxon>
        <taxon>Blepharismidae</taxon>
        <taxon>Blepharisma</taxon>
    </lineage>
</organism>
<dbReference type="AlphaFoldDB" id="A0AAU9IX89"/>
<dbReference type="EMBL" id="CAJZBQ010000018">
    <property type="protein sequence ID" value="CAG9317755.1"/>
    <property type="molecule type" value="Genomic_DNA"/>
</dbReference>
<dbReference type="Proteomes" id="UP001162131">
    <property type="component" value="Unassembled WGS sequence"/>
</dbReference>
<feature type="coiled-coil region" evidence="1">
    <location>
        <begin position="162"/>
        <end position="196"/>
    </location>
</feature>
<feature type="coiled-coil region" evidence="1">
    <location>
        <begin position="407"/>
        <end position="434"/>
    </location>
</feature>
<accession>A0AAU9IX89</accession>
<proteinExistence type="predicted"/>
<evidence type="ECO:0000256" key="1">
    <source>
        <dbReference type="SAM" id="Coils"/>
    </source>
</evidence>
<keyword evidence="4" id="KW-1185">Reference proteome</keyword>
<sequence>MRKSKFPTSVKADKLYELIFGSEKLKPHISPVLSQLNISIHDIEPKSINDFQTEDSIQEIAELRFNHYQKKRLQKLAEVSKVMLQKYPNESELQDDSNTMSTCDIEAEVQSQLSSEKTKEKRSSLNEMQEKWNKATKLRHKRRQEAADRAVKLIMEHQTHFVEKLKEKEQRTKEHLEMQLEKFNKKQKKLKELELNRKARQGFSSREQSQENYINNSRSISPVNENYHNVSFNTRSKSRLSGDDFDTLIDEKLKQFQIKMDLALQRHQLYNKEKSKTQEKRCYTVMKKREEWDEKRRADEEKTVNALFKLHDSLMQSHYNREEIKKNKKIKLMLDQKKTKSKMILDQQTENWLQIENQMNLKEKKIQDKVEESKMKRMKEVEIKKEKNRLIMNDVIENKRKKEKIDEEKARKIIEEHNKELEELIERKKWMETLDQIARKKENKLILESNKVKTEVSSKMMELHKSLIN</sequence>
<comment type="caution">
    <text evidence="3">The sequence shown here is derived from an EMBL/GenBank/DDBJ whole genome shotgun (WGS) entry which is preliminary data.</text>
</comment>
<feature type="compositionally biased region" description="Basic and acidic residues" evidence="2">
    <location>
        <begin position="116"/>
        <end position="131"/>
    </location>
</feature>